<reference evidence="6" key="1">
    <citation type="journal article" date="2014" name="Front. Microbiol.">
        <title>High frequency of phylogenetically diverse reductive dehalogenase-homologous genes in deep subseafloor sedimentary metagenomes.</title>
        <authorList>
            <person name="Kawai M."/>
            <person name="Futagami T."/>
            <person name="Toyoda A."/>
            <person name="Takaki Y."/>
            <person name="Nishi S."/>
            <person name="Hori S."/>
            <person name="Arai W."/>
            <person name="Tsubouchi T."/>
            <person name="Morono Y."/>
            <person name="Uchiyama I."/>
            <person name="Ito T."/>
            <person name="Fujiyama A."/>
            <person name="Inagaki F."/>
            <person name="Takami H."/>
        </authorList>
    </citation>
    <scope>NUCLEOTIDE SEQUENCE</scope>
    <source>
        <strain evidence="6">Expedition CK06-06</strain>
    </source>
</reference>
<keyword evidence="3" id="KW-0663">Pyridoxal phosphate</keyword>
<evidence type="ECO:0000259" key="5">
    <source>
        <dbReference type="Pfam" id="PF00291"/>
    </source>
</evidence>
<evidence type="ECO:0000256" key="2">
    <source>
        <dbReference type="ARBA" id="ARBA00010869"/>
    </source>
</evidence>
<comment type="caution">
    <text evidence="6">The sequence shown here is derived from an EMBL/GenBank/DDBJ whole genome shotgun (WGS) entry which is preliminary data.</text>
</comment>
<dbReference type="GO" id="GO:0003941">
    <property type="term" value="F:L-serine ammonia-lyase activity"/>
    <property type="evidence" value="ECO:0007669"/>
    <property type="project" value="TreeGrafter"/>
</dbReference>
<gene>
    <name evidence="6" type="ORF">S01H1_54266</name>
</gene>
<accession>X0VY40</accession>
<evidence type="ECO:0000256" key="1">
    <source>
        <dbReference type="ARBA" id="ARBA00001933"/>
    </source>
</evidence>
<name>X0VY40_9ZZZZ</name>
<dbReference type="GO" id="GO:0006565">
    <property type="term" value="P:L-serine catabolic process"/>
    <property type="evidence" value="ECO:0007669"/>
    <property type="project" value="TreeGrafter"/>
</dbReference>
<dbReference type="Gene3D" id="3.40.50.1100">
    <property type="match status" value="2"/>
</dbReference>
<keyword evidence="4" id="KW-0456">Lyase</keyword>
<dbReference type="InterPro" id="IPR036052">
    <property type="entry name" value="TrpB-like_PALP_sf"/>
</dbReference>
<comment type="cofactor">
    <cofactor evidence="1">
        <name>pyridoxal 5'-phosphate</name>
        <dbReference type="ChEBI" id="CHEBI:597326"/>
    </cofactor>
</comment>
<evidence type="ECO:0000313" key="6">
    <source>
        <dbReference type="EMBL" id="GAG15987.1"/>
    </source>
</evidence>
<proteinExistence type="inferred from homology"/>
<dbReference type="PANTHER" id="PTHR48078">
    <property type="entry name" value="THREONINE DEHYDRATASE, MITOCHONDRIAL-RELATED"/>
    <property type="match status" value="1"/>
</dbReference>
<feature type="non-terminal residue" evidence="6">
    <location>
        <position position="193"/>
    </location>
</feature>
<dbReference type="PANTHER" id="PTHR48078:SF7">
    <property type="entry name" value="BLL6502 PROTEIN"/>
    <property type="match status" value="1"/>
</dbReference>
<dbReference type="GO" id="GO:0004794">
    <property type="term" value="F:threonine deaminase activity"/>
    <property type="evidence" value="ECO:0007669"/>
    <property type="project" value="TreeGrafter"/>
</dbReference>
<dbReference type="GO" id="GO:0006567">
    <property type="term" value="P:L-threonine catabolic process"/>
    <property type="evidence" value="ECO:0007669"/>
    <property type="project" value="TreeGrafter"/>
</dbReference>
<dbReference type="EMBL" id="BARS01035196">
    <property type="protein sequence ID" value="GAG15987.1"/>
    <property type="molecule type" value="Genomic_DNA"/>
</dbReference>
<dbReference type="GO" id="GO:0009097">
    <property type="term" value="P:isoleucine biosynthetic process"/>
    <property type="evidence" value="ECO:0007669"/>
    <property type="project" value="TreeGrafter"/>
</dbReference>
<evidence type="ECO:0000256" key="3">
    <source>
        <dbReference type="ARBA" id="ARBA00022898"/>
    </source>
</evidence>
<dbReference type="SUPFAM" id="SSF53686">
    <property type="entry name" value="Tryptophan synthase beta subunit-like PLP-dependent enzymes"/>
    <property type="match status" value="1"/>
</dbReference>
<evidence type="ECO:0000256" key="4">
    <source>
        <dbReference type="ARBA" id="ARBA00023239"/>
    </source>
</evidence>
<comment type="similarity">
    <text evidence="2">Belongs to the serine/threonine dehydratase family.</text>
</comment>
<dbReference type="InterPro" id="IPR001926">
    <property type="entry name" value="TrpB-like_PALP"/>
</dbReference>
<sequence length="193" mass="20694">MIIPTLEDVRQAREVIAPYLRPTPLLAFTALSRALDCQAYLKCENLQAVGVFKVRGGINFMASLGEDERRRGVITASTGNHGQSVAYAAACFEVPATILVPRKPNPLKVASMRRLGAQVMEHGRDYDEARLEAERRATSEGLRYVHGSNEPLLIAGVGTVSLEVMEELADVEVIIVPVGGGGGAAGHCIVAKE</sequence>
<feature type="domain" description="Tryptophan synthase beta chain-like PALP" evidence="5">
    <location>
        <begin position="17"/>
        <end position="192"/>
    </location>
</feature>
<protein>
    <recommendedName>
        <fullName evidence="5">Tryptophan synthase beta chain-like PALP domain-containing protein</fullName>
    </recommendedName>
</protein>
<dbReference type="AlphaFoldDB" id="X0VY40"/>
<dbReference type="InterPro" id="IPR050147">
    <property type="entry name" value="Ser/Thr_Dehydratase"/>
</dbReference>
<dbReference type="Pfam" id="PF00291">
    <property type="entry name" value="PALP"/>
    <property type="match status" value="1"/>
</dbReference>
<dbReference type="FunFam" id="3.40.50.1100:FF:000005">
    <property type="entry name" value="Threonine dehydratase catabolic"/>
    <property type="match status" value="1"/>
</dbReference>
<organism evidence="6">
    <name type="scientific">marine sediment metagenome</name>
    <dbReference type="NCBI Taxonomy" id="412755"/>
    <lineage>
        <taxon>unclassified sequences</taxon>
        <taxon>metagenomes</taxon>
        <taxon>ecological metagenomes</taxon>
    </lineage>
</organism>